<dbReference type="RefSeq" id="WP_271887431.1">
    <property type="nucleotide sequence ID" value="NZ_JAQBIE010000002.1"/>
</dbReference>
<dbReference type="EMBL" id="JAQBIE010000002">
    <property type="protein sequence ID" value="MDB6176296.1"/>
    <property type="molecule type" value="Genomic_DNA"/>
</dbReference>
<dbReference type="Pfam" id="PF20135">
    <property type="entry name" value="DUF6525"/>
    <property type="match status" value="1"/>
</dbReference>
<protein>
    <submittedName>
        <fullName evidence="1">DUF6525 family protein</fullName>
    </submittedName>
</protein>
<sequence length="92" mass="10631">MSKGNLVTSLRCRSRARPMDRYDRLPPELRRWVANAALPWSAASVLRIWSRLHLETGGNVELVLHRLDQAERRMLTRDCRQVWGETYDGVGG</sequence>
<gene>
    <name evidence="1" type="ORF">PAF17_02105</name>
</gene>
<proteinExistence type="predicted"/>
<reference evidence="1" key="1">
    <citation type="submission" date="2022-12" db="EMBL/GenBank/DDBJ databases">
        <title>Paracoccus onchidii sp. nov., isolated from a marine invertebrate from the South China Sea.</title>
        <authorList>
            <person name="Xu S."/>
            <person name="Liu Z."/>
            <person name="Xu Y."/>
        </authorList>
    </citation>
    <scope>NUCLEOTIDE SEQUENCE</scope>
    <source>
        <strain evidence="1">Z330</strain>
    </source>
</reference>
<accession>A0ABT4ZC49</accession>
<dbReference type="Proteomes" id="UP001165641">
    <property type="component" value="Unassembled WGS sequence"/>
</dbReference>
<keyword evidence="2" id="KW-1185">Reference proteome</keyword>
<evidence type="ECO:0000313" key="2">
    <source>
        <dbReference type="Proteomes" id="UP001165641"/>
    </source>
</evidence>
<name>A0ABT4ZC49_9RHOB</name>
<evidence type="ECO:0000313" key="1">
    <source>
        <dbReference type="EMBL" id="MDB6176296.1"/>
    </source>
</evidence>
<comment type="caution">
    <text evidence="1">The sequence shown here is derived from an EMBL/GenBank/DDBJ whole genome shotgun (WGS) entry which is preliminary data.</text>
</comment>
<organism evidence="1 2">
    <name type="scientific">Paracoccus onchidii</name>
    <dbReference type="NCBI Taxonomy" id="3017813"/>
    <lineage>
        <taxon>Bacteria</taxon>
        <taxon>Pseudomonadati</taxon>
        <taxon>Pseudomonadota</taxon>
        <taxon>Alphaproteobacteria</taxon>
        <taxon>Rhodobacterales</taxon>
        <taxon>Paracoccaceae</taxon>
        <taxon>Paracoccus</taxon>
    </lineage>
</organism>
<dbReference type="InterPro" id="IPR045386">
    <property type="entry name" value="DUF6525"/>
</dbReference>